<comment type="subcellular location">
    <subcellularLocation>
        <location evidence="2">Endomembrane system</location>
    </subcellularLocation>
    <subcellularLocation>
        <location evidence="1">Membrane</location>
        <topology evidence="1">Multi-pass membrane protein</topology>
    </subcellularLocation>
</comment>
<protein>
    <recommendedName>
        <fullName evidence="14">ABC transporter-like protein</fullName>
    </recommendedName>
</protein>
<dbReference type="SMART" id="SM00382">
    <property type="entry name" value="AAA"/>
    <property type="match status" value="2"/>
</dbReference>
<evidence type="ECO:0000256" key="3">
    <source>
        <dbReference type="ARBA" id="ARBA00007577"/>
    </source>
</evidence>
<evidence type="ECO:0000259" key="11">
    <source>
        <dbReference type="PROSITE" id="PS50929"/>
    </source>
</evidence>
<keyword evidence="7 9" id="KW-1133">Transmembrane helix</keyword>
<evidence type="ECO:0000256" key="4">
    <source>
        <dbReference type="ARBA" id="ARBA00022692"/>
    </source>
</evidence>
<dbReference type="PROSITE" id="PS00211">
    <property type="entry name" value="ABC_TRANSPORTER_1"/>
    <property type="match status" value="2"/>
</dbReference>
<dbReference type="InterPro" id="IPR039421">
    <property type="entry name" value="Type_1_exporter"/>
</dbReference>
<dbReference type="InterPro" id="IPR003439">
    <property type="entry name" value="ABC_transporter-like_ATP-bd"/>
</dbReference>
<accession>A0A9W9C6H4</accession>
<dbReference type="GO" id="GO:0005524">
    <property type="term" value="F:ATP binding"/>
    <property type="evidence" value="ECO:0007669"/>
    <property type="project" value="UniProtKB-KW"/>
</dbReference>
<dbReference type="InterPro" id="IPR027417">
    <property type="entry name" value="P-loop_NTPase"/>
</dbReference>
<dbReference type="PROSITE" id="PS50929">
    <property type="entry name" value="ABC_TM1F"/>
    <property type="match status" value="2"/>
</dbReference>
<dbReference type="Pfam" id="PF00005">
    <property type="entry name" value="ABC_tran"/>
    <property type="match status" value="2"/>
</dbReference>
<evidence type="ECO:0000256" key="7">
    <source>
        <dbReference type="ARBA" id="ARBA00022989"/>
    </source>
</evidence>
<feature type="transmembrane region" description="Helical" evidence="9">
    <location>
        <begin position="591"/>
        <end position="614"/>
    </location>
</feature>
<reference evidence="12" key="1">
    <citation type="submission" date="2022-10" db="EMBL/GenBank/DDBJ databases">
        <title>Tapping the CABI collections for fungal endophytes: first genome assemblies for Collariella, Neodidymelliopsis, Ascochyta clinopodiicola, Didymella pomorum, Didymosphaeria variabile, Neocosmospora piperis and Neocucurbitaria cava.</title>
        <authorList>
            <person name="Hill R."/>
        </authorList>
    </citation>
    <scope>NUCLEOTIDE SEQUENCE</scope>
    <source>
        <strain evidence="12">IMI 356815</strain>
    </source>
</reference>
<feature type="transmembrane region" description="Helical" evidence="9">
    <location>
        <begin position="197"/>
        <end position="219"/>
    </location>
</feature>
<dbReference type="PROSITE" id="PS50893">
    <property type="entry name" value="ABC_TRANSPORTER_2"/>
    <property type="match status" value="2"/>
</dbReference>
<feature type="domain" description="ABC transporter" evidence="10">
    <location>
        <begin position="881"/>
        <end position="1118"/>
    </location>
</feature>
<evidence type="ECO:0000256" key="2">
    <source>
        <dbReference type="ARBA" id="ARBA00004308"/>
    </source>
</evidence>
<feature type="transmembrane region" description="Helical" evidence="9">
    <location>
        <begin position="53"/>
        <end position="75"/>
    </location>
</feature>
<organism evidence="12 13">
    <name type="scientific">Didymosphaeria variabile</name>
    <dbReference type="NCBI Taxonomy" id="1932322"/>
    <lineage>
        <taxon>Eukaryota</taxon>
        <taxon>Fungi</taxon>
        <taxon>Dikarya</taxon>
        <taxon>Ascomycota</taxon>
        <taxon>Pezizomycotina</taxon>
        <taxon>Dothideomycetes</taxon>
        <taxon>Pleosporomycetidae</taxon>
        <taxon>Pleosporales</taxon>
        <taxon>Massarineae</taxon>
        <taxon>Didymosphaeriaceae</taxon>
        <taxon>Didymosphaeria</taxon>
    </lineage>
</organism>
<dbReference type="GO" id="GO:0016887">
    <property type="term" value="F:ATP hydrolysis activity"/>
    <property type="evidence" value="ECO:0007669"/>
    <property type="project" value="InterPro"/>
</dbReference>
<dbReference type="FunFam" id="3.40.50.300:FF:000913">
    <property type="entry name" value="ABC multidrug transporter SitT"/>
    <property type="match status" value="1"/>
</dbReference>
<evidence type="ECO:0000256" key="8">
    <source>
        <dbReference type="ARBA" id="ARBA00023136"/>
    </source>
</evidence>
<keyword evidence="5" id="KW-0547">Nucleotide-binding</keyword>
<dbReference type="InterPro" id="IPR011527">
    <property type="entry name" value="ABC1_TM_dom"/>
</dbReference>
<keyword evidence="8 9" id="KW-0472">Membrane</keyword>
<evidence type="ECO:0000256" key="5">
    <source>
        <dbReference type="ARBA" id="ARBA00022741"/>
    </source>
</evidence>
<dbReference type="Gene3D" id="3.40.50.300">
    <property type="entry name" value="P-loop containing nucleotide triphosphate hydrolases"/>
    <property type="match status" value="2"/>
</dbReference>
<dbReference type="InterPro" id="IPR036640">
    <property type="entry name" value="ABC1_TM_sf"/>
</dbReference>
<dbReference type="GeneID" id="80913907"/>
<comment type="caution">
    <text evidence="12">The sequence shown here is derived from an EMBL/GenBank/DDBJ whole genome shotgun (WGS) entry which is preliminary data.</text>
</comment>
<gene>
    <name evidence="12" type="ORF">N0V89_010377</name>
</gene>
<dbReference type="GO" id="GO:0016020">
    <property type="term" value="C:membrane"/>
    <property type="evidence" value="ECO:0007669"/>
    <property type="project" value="UniProtKB-SubCell"/>
</dbReference>
<dbReference type="SUPFAM" id="SSF90123">
    <property type="entry name" value="ABC transporter transmembrane region"/>
    <property type="match status" value="2"/>
</dbReference>
<evidence type="ECO:0000256" key="1">
    <source>
        <dbReference type="ARBA" id="ARBA00004141"/>
    </source>
</evidence>
<keyword evidence="6" id="KW-0067">ATP-binding</keyword>
<dbReference type="CDD" id="cd18577">
    <property type="entry name" value="ABC_6TM_Pgp_ABCB1_D1_like"/>
    <property type="match status" value="1"/>
</dbReference>
<evidence type="ECO:0008006" key="14">
    <source>
        <dbReference type="Google" id="ProtNLM"/>
    </source>
</evidence>
<dbReference type="InterPro" id="IPR017871">
    <property type="entry name" value="ABC_transporter-like_CS"/>
</dbReference>
<dbReference type="Proteomes" id="UP001140513">
    <property type="component" value="Unassembled WGS sequence"/>
</dbReference>
<dbReference type="InterPro" id="IPR003593">
    <property type="entry name" value="AAA+_ATPase"/>
</dbReference>
<dbReference type="PANTHER" id="PTHR24221">
    <property type="entry name" value="ATP-BINDING CASSETTE SUB-FAMILY B"/>
    <property type="match status" value="1"/>
</dbReference>
<dbReference type="RefSeq" id="XP_056066248.1">
    <property type="nucleotide sequence ID" value="XM_056219121.1"/>
</dbReference>
<evidence type="ECO:0000313" key="13">
    <source>
        <dbReference type="Proteomes" id="UP001140513"/>
    </source>
</evidence>
<dbReference type="OrthoDB" id="6500128at2759"/>
<evidence type="ECO:0000256" key="9">
    <source>
        <dbReference type="SAM" id="Phobius"/>
    </source>
</evidence>
<dbReference type="Gene3D" id="1.20.1560.10">
    <property type="entry name" value="ABC transporter type 1, transmembrane domain"/>
    <property type="match status" value="1"/>
</dbReference>
<feature type="transmembrane region" description="Helical" evidence="9">
    <location>
        <begin position="713"/>
        <end position="732"/>
    </location>
</feature>
<evidence type="ECO:0000313" key="12">
    <source>
        <dbReference type="EMBL" id="KAJ4346448.1"/>
    </source>
</evidence>
<dbReference type="CDD" id="cd18578">
    <property type="entry name" value="ABC_6TM_Pgp_ABCB1_D2_like"/>
    <property type="match status" value="1"/>
</dbReference>
<feature type="transmembrane region" description="Helical" evidence="9">
    <location>
        <begin position="634"/>
        <end position="655"/>
    </location>
</feature>
<proteinExistence type="inferred from homology"/>
<sequence>MCSLRVSAAIRLSYLDALFKQPISVLDALPPGQTAAIITITANVLQNGLSERLATLIQAISVILTALIIACYYSWALTLVTSSGLVVIAFCYVFMTPIVVKRIQQIQDVEKEASGVANDAFLSIRMIAACGAESKVVETYNRLVDQAAAYGHKMSSIAAWQHSPVFFSIFATFALCFWFAVKLYLGFHFASVKTLVIVLMSVMTILAHITAIAVPLMAASHALNAAAIFFTVIDAPKPNAGGKRDSEVKMNDDIVLEKVNFAYPTRPDVKVLNGLDLMIPYGKTTAIVGPSGSGKSTVVGLLQRWYQLDGDMSTNPLTLFFRNGTIKTEGMNIHEIDLTWWRSQIGLVQQDPFLFNDTILKNLELGLVGTEWEHVGTLEKRQLIEQACREAYAHDFITALPEGYGTQVGDNGIKLSGGQRQRIAIARSIVKNPKILIFDEATSALDVASERIVQEALEKVSHNRTTIIIAHRLSTIQRADNIVVLAKGRVIQQGTHKSLLADTDGAYWKLVHAQQLVQEAKAKPSLPPWERFLTEKRLSIRTSIVSDMELLTPMELLTISTEDDADKAGMEGRLFRSFGTLVMEQKRNLGWYLVMLLTAAGAGSSYAIQSYLFARLITSFGLWGDYLRKATNSLCLMLFVVAIGVGLCYFVLGWVSNMVSTETKSLYRKEYFRNIVAKPISFFDKEDNSAGTLTARLATDPTQLQQLLGMNMAMVFISIFNVIGCTAISIYFGWKFALVVIAASMPIILGSGYYRVRHEVKFESRNNEVFSESAKFATEAIRAIRTVAALTLEKTICSRYLKSLLYINTADKLQGSTAAGQWLSFGPNIAQVTAAATRIRNMRAGATHPHSRVSTRPTRPDTAVSSRYRIPLATIQKGADISFRDVWFTYPTRPNPVLKGISFSIRHGQFAAFVGPSGSGKTTIISLLERFYEAQYGSILYNSDDIRFISLKRHRGQMSLVAQEPSLFRGTIRSNILLGVDEETVTDSMLHSACRDAGIHDFISSLPQGYETDVGTSGVALSGGQKQRLSIARALVRDPSVLLLDEATSSLDSETEREVQEVFERTAGGRTMIVVAHRLATVQRADVIFVMQEGRIVERGDHQSLLAARGWYWQMCQAQAML</sequence>
<dbReference type="GO" id="GO:0012505">
    <property type="term" value="C:endomembrane system"/>
    <property type="evidence" value="ECO:0007669"/>
    <property type="project" value="UniProtKB-SubCell"/>
</dbReference>
<comment type="similarity">
    <text evidence="3">Belongs to the ABC transporter superfamily. ABCB family. Multidrug resistance exporter (TC 3.A.1.201) subfamily.</text>
</comment>
<feature type="domain" description="ABC transmembrane type-1" evidence="11">
    <location>
        <begin position="1"/>
        <end position="213"/>
    </location>
</feature>
<feature type="domain" description="ABC transmembrane type-1" evidence="11">
    <location>
        <begin position="593"/>
        <end position="804"/>
    </location>
</feature>
<feature type="domain" description="ABC transporter" evidence="10">
    <location>
        <begin position="254"/>
        <end position="512"/>
    </location>
</feature>
<dbReference type="PANTHER" id="PTHR24221:SF213">
    <property type="entry name" value="ABC MULTIDRUG TRANSPORTER (EUROFUNG)"/>
    <property type="match status" value="1"/>
</dbReference>
<dbReference type="SUPFAM" id="SSF52540">
    <property type="entry name" value="P-loop containing nucleoside triphosphate hydrolases"/>
    <property type="match status" value="2"/>
</dbReference>
<dbReference type="FunFam" id="3.40.50.300:FF:001530">
    <property type="entry name" value="ABC multidrug transporter (Eurofung)"/>
    <property type="match status" value="1"/>
</dbReference>
<name>A0A9W9C6H4_9PLEO</name>
<evidence type="ECO:0000259" key="10">
    <source>
        <dbReference type="PROSITE" id="PS50893"/>
    </source>
</evidence>
<dbReference type="Pfam" id="PF00664">
    <property type="entry name" value="ABC_membrane"/>
    <property type="match status" value="2"/>
</dbReference>
<feature type="transmembrane region" description="Helical" evidence="9">
    <location>
        <begin position="81"/>
        <end position="100"/>
    </location>
</feature>
<dbReference type="GO" id="GO:0140359">
    <property type="term" value="F:ABC-type transporter activity"/>
    <property type="evidence" value="ECO:0007669"/>
    <property type="project" value="InterPro"/>
</dbReference>
<feature type="transmembrane region" description="Helical" evidence="9">
    <location>
        <begin position="738"/>
        <end position="756"/>
    </location>
</feature>
<keyword evidence="13" id="KW-1185">Reference proteome</keyword>
<keyword evidence="4 9" id="KW-0812">Transmembrane</keyword>
<evidence type="ECO:0000256" key="6">
    <source>
        <dbReference type="ARBA" id="ARBA00022840"/>
    </source>
</evidence>
<feature type="transmembrane region" description="Helical" evidence="9">
    <location>
        <begin position="165"/>
        <end position="185"/>
    </location>
</feature>
<dbReference type="AlphaFoldDB" id="A0A9W9C6H4"/>
<dbReference type="EMBL" id="JAPEUX010000008">
    <property type="protein sequence ID" value="KAJ4346448.1"/>
    <property type="molecule type" value="Genomic_DNA"/>
</dbReference>